<dbReference type="NCBIfam" id="TIGR03816">
    <property type="entry name" value="tadE_like_DECH"/>
    <property type="match status" value="1"/>
</dbReference>
<dbReference type="InterPro" id="IPR028087">
    <property type="entry name" value="Tad_N"/>
</dbReference>
<dbReference type="RefSeq" id="WP_179751035.1">
    <property type="nucleotide sequence ID" value="NZ_BAAAGN010000005.1"/>
</dbReference>
<name>A0A7Y9DKD7_9ACTN</name>
<organism evidence="2 3">
    <name type="scientific">Kineococcus aurantiacus</name>
    <dbReference type="NCBI Taxonomy" id="37633"/>
    <lineage>
        <taxon>Bacteria</taxon>
        <taxon>Bacillati</taxon>
        <taxon>Actinomycetota</taxon>
        <taxon>Actinomycetes</taxon>
        <taxon>Kineosporiales</taxon>
        <taxon>Kineosporiaceae</taxon>
        <taxon>Kineococcus</taxon>
    </lineage>
</organism>
<sequence>MRGGDGGSGSVLAVGVCAATLSALLLALALTSAVVARHRAEAVADLAALAAADVVVGRAAGQPCARAAALARGQGADLLACAVAADGSVVVTAAVRPAGLAGRLGPARASARAGQATEG</sequence>
<evidence type="ECO:0000313" key="3">
    <source>
        <dbReference type="Proteomes" id="UP000521922"/>
    </source>
</evidence>
<reference evidence="2 3" key="1">
    <citation type="submission" date="2020-07" db="EMBL/GenBank/DDBJ databases">
        <title>Sequencing the genomes of 1000 actinobacteria strains.</title>
        <authorList>
            <person name="Klenk H.-P."/>
        </authorList>
    </citation>
    <scope>NUCLEOTIDE SEQUENCE [LARGE SCALE GENOMIC DNA]</scope>
    <source>
        <strain evidence="2 3">DSM 7487</strain>
    </source>
</reference>
<accession>A0A7Y9DKD7</accession>
<keyword evidence="3" id="KW-1185">Reference proteome</keyword>
<dbReference type="Proteomes" id="UP000521922">
    <property type="component" value="Unassembled WGS sequence"/>
</dbReference>
<dbReference type="Pfam" id="PF13400">
    <property type="entry name" value="Tad"/>
    <property type="match status" value="1"/>
</dbReference>
<dbReference type="EMBL" id="JACCBB010000001">
    <property type="protein sequence ID" value="NYD22219.1"/>
    <property type="molecule type" value="Genomic_DNA"/>
</dbReference>
<gene>
    <name evidence="2" type="ORF">BJ968_001759</name>
</gene>
<comment type="caution">
    <text evidence="2">The sequence shown here is derived from an EMBL/GenBank/DDBJ whole genome shotgun (WGS) entry which is preliminary data.</text>
</comment>
<feature type="domain" description="Putative Flp pilus-assembly TadG-like N-terminal" evidence="1">
    <location>
        <begin position="7"/>
        <end position="53"/>
    </location>
</feature>
<dbReference type="InterPro" id="IPR021202">
    <property type="entry name" value="Rv3654c-like"/>
</dbReference>
<protein>
    <submittedName>
        <fullName evidence="2">Secretion/DNA translocation related TadE-like protein</fullName>
    </submittedName>
</protein>
<dbReference type="AlphaFoldDB" id="A0A7Y9DKD7"/>
<evidence type="ECO:0000259" key="1">
    <source>
        <dbReference type="Pfam" id="PF13400"/>
    </source>
</evidence>
<proteinExistence type="predicted"/>
<evidence type="ECO:0000313" key="2">
    <source>
        <dbReference type="EMBL" id="NYD22219.1"/>
    </source>
</evidence>